<proteinExistence type="predicted"/>
<sequence length="155" mass="16570">MNPIVARLWSRLAPYSYAGATGDYGPAIAALKRAGALPADHPDAVDGAALEHAWFERFRPRRPLHAAPQALIDHASRVMDEPRAVLPSRPEPLDVDDLAVADAESASAAPGLFARPLAPAPASAIPRLMVRPLTRLTTAVYEDLYPTSRADFEGG</sequence>
<evidence type="ECO:0000313" key="2">
    <source>
        <dbReference type="Proteomes" id="UP000255334"/>
    </source>
</evidence>
<accession>A0A370XC38</accession>
<keyword evidence="2" id="KW-1185">Reference proteome</keyword>
<dbReference type="EMBL" id="QRBF01000001">
    <property type="protein sequence ID" value="RDS85837.1"/>
    <property type="molecule type" value="Genomic_DNA"/>
</dbReference>
<dbReference type="RefSeq" id="WP_115476088.1">
    <property type="nucleotide sequence ID" value="NZ_QRBF01000001.1"/>
</dbReference>
<dbReference type="AlphaFoldDB" id="A0A370XC38"/>
<comment type="caution">
    <text evidence="1">The sequence shown here is derived from an EMBL/GenBank/DDBJ whole genome shotgun (WGS) entry which is preliminary data.</text>
</comment>
<reference evidence="1 2" key="1">
    <citation type="submission" date="2018-07" db="EMBL/GenBank/DDBJ databases">
        <title>Dyella monticola sp. nov. and Dyella psychrodurans sp. nov. isolated from monsoon evergreen broad-leaved forest soil of Dinghu Mountain, China.</title>
        <authorList>
            <person name="Gao Z."/>
            <person name="Qiu L."/>
        </authorList>
    </citation>
    <scope>NUCLEOTIDE SEQUENCE [LARGE SCALE GENOMIC DNA]</scope>
    <source>
        <strain evidence="1 2">4MSK11</strain>
    </source>
</reference>
<dbReference type="Proteomes" id="UP000255334">
    <property type="component" value="Unassembled WGS sequence"/>
</dbReference>
<evidence type="ECO:0000313" key="1">
    <source>
        <dbReference type="EMBL" id="RDS85837.1"/>
    </source>
</evidence>
<name>A0A370XC38_9GAMM</name>
<gene>
    <name evidence="1" type="ORF">DWU99_00755</name>
</gene>
<organism evidence="1 2">
    <name type="scientific">Dyella psychrodurans</name>
    <dbReference type="NCBI Taxonomy" id="1927960"/>
    <lineage>
        <taxon>Bacteria</taxon>
        <taxon>Pseudomonadati</taxon>
        <taxon>Pseudomonadota</taxon>
        <taxon>Gammaproteobacteria</taxon>
        <taxon>Lysobacterales</taxon>
        <taxon>Rhodanobacteraceae</taxon>
        <taxon>Dyella</taxon>
    </lineage>
</organism>
<protein>
    <submittedName>
        <fullName evidence="1">Uncharacterized protein</fullName>
    </submittedName>
</protein>